<accession>A0AAW0ZTT6</accession>
<dbReference type="AlphaFoldDB" id="A0AAW0ZTT6"/>
<feature type="region of interest" description="Disordered" evidence="1">
    <location>
        <begin position="36"/>
        <end position="75"/>
    </location>
</feature>
<keyword evidence="3" id="KW-1185">Reference proteome</keyword>
<reference evidence="2 3" key="1">
    <citation type="submission" date="2024-05" db="EMBL/GenBank/DDBJ databases">
        <title>The nuclear and mitochondrial genome assemblies of Tetragonisca angustula (Apidae: Meliponini), a tiny yet remarkable pollinator in the Neotropics.</title>
        <authorList>
            <person name="Ferrari R."/>
            <person name="Ricardo P.C."/>
            <person name="Dias F.C."/>
            <person name="Araujo N.S."/>
            <person name="Soares D.O."/>
            <person name="Zhou Q.-S."/>
            <person name="Zhu C.-D."/>
            <person name="Coutinho L."/>
            <person name="Airas M.C."/>
            <person name="Batista T.M."/>
        </authorList>
    </citation>
    <scope>NUCLEOTIDE SEQUENCE [LARGE SCALE GENOMIC DNA]</scope>
    <source>
        <strain evidence="2">ASF017062</strain>
        <tissue evidence="2">Abdomen</tissue>
    </source>
</reference>
<evidence type="ECO:0000256" key="1">
    <source>
        <dbReference type="SAM" id="MobiDB-lite"/>
    </source>
</evidence>
<evidence type="ECO:0000313" key="2">
    <source>
        <dbReference type="EMBL" id="KAK9300103.1"/>
    </source>
</evidence>
<evidence type="ECO:0000313" key="3">
    <source>
        <dbReference type="Proteomes" id="UP001432146"/>
    </source>
</evidence>
<name>A0AAW0ZTT6_9HYME</name>
<organism evidence="2 3">
    <name type="scientific">Tetragonisca angustula</name>
    <dbReference type="NCBI Taxonomy" id="166442"/>
    <lineage>
        <taxon>Eukaryota</taxon>
        <taxon>Metazoa</taxon>
        <taxon>Ecdysozoa</taxon>
        <taxon>Arthropoda</taxon>
        <taxon>Hexapoda</taxon>
        <taxon>Insecta</taxon>
        <taxon>Pterygota</taxon>
        <taxon>Neoptera</taxon>
        <taxon>Endopterygota</taxon>
        <taxon>Hymenoptera</taxon>
        <taxon>Apocrita</taxon>
        <taxon>Aculeata</taxon>
        <taxon>Apoidea</taxon>
        <taxon>Anthophila</taxon>
        <taxon>Apidae</taxon>
        <taxon>Tetragonisca</taxon>
    </lineage>
</organism>
<sequence>MTTRDSTQNRLTKNRITIALTSQLIVEQPPPLASASLKTLSQQRSQLTKLPGDKARFLEQNGVKSSGLDRDGAVN</sequence>
<proteinExistence type="predicted"/>
<feature type="compositionally biased region" description="Polar residues" evidence="1">
    <location>
        <begin position="36"/>
        <end position="48"/>
    </location>
</feature>
<dbReference type="Proteomes" id="UP001432146">
    <property type="component" value="Unassembled WGS sequence"/>
</dbReference>
<gene>
    <name evidence="2" type="ORF">QLX08_007096</name>
</gene>
<protein>
    <submittedName>
        <fullName evidence="2">Uncharacterized protein</fullName>
    </submittedName>
</protein>
<comment type="caution">
    <text evidence="2">The sequence shown here is derived from an EMBL/GenBank/DDBJ whole genome shotgun (WGS) entry which is preliminary data.</text>
</comment>
<dbReference type="EMBL" id="JAWNGG020000133">
    <property type="protein sequence ID" value="KAK9300103.1"/>
    <property type="molecule type" value="Genomic_DNA"/>
</dbReference>